<evidence type="ECO:0000313" key="5">
    <source>
        <dbReference type="EMBL" id="OOG00946.1"/>
    </source>
</evidence>
<dbReference type="EC" id="4.2.3.-" evidence="4"/>
<dbReference type="GO" id="GO:0046872">
    <property type="term" value="F:metal ion binding"/>
    <property type="evidence" value="ECO:0007669"/>
    <property type="project" value="UniProtKB-KW"/>
</dbReference>
<evidence type="ECO:0000256" key="2">
    <source>
        <dbReference type="ARBA" id="ARBA00006333"/>
    </source>
</evidence>
<accession>A0A1R3S2F3</accession>
<name>A0A1R3S2F3_ASPC5</name>
<dbReference type="STRING" id="602072.A0A1R3S2F3"/>
<evidence type="ECO:0000256" key="4">
    <source>
        <dbReference type="RuleBase" id="RU366034"/>
    </source>
</evidence>
<dbReference type="InterPro" id="IPR034686">
    <property type="entry name" value="Terpene_cyclase-like_2"/>
</dbReference>
<dbReference type="AlphaFoldDB" id="A0A1R3S2F3"/>
<keyword evidence="6" id="KW-1185">Reference proteome</keyword>
<gene>
    <name evidence="5" type="ORF">ASPCADRAFT_125951</name>
</gene>
<dbReference type="SFLD" id="SFLDS00005">
    <property type="entry name" value="Isoprenoid_Synthase_Type_I"/>
    <property type="match status" value="1"/>
</dbReference>
<evidence type="ECO:0000256" key="1">
    <source>
        <dbReference type="ARBA" id="ARBA00001946"/>
    </source>
</evidence>
<dbReference type="PANTHER" id="PTHR35201">
    <property type="entry name" value="TERPENE SYNTHASE"/>
    <property type="match status" value="1"/>
</dbReference>
<organism evidence="5 6">
    <name type="scientific">Aspergillus carbonarius (strain ITEM 5010)</name>
    <dbReference type="NCBI Taxonomy" id="602072"/>
    <lineage>
        <taxon>Eukaryota</taxon>
        <taxon>Fungi</taxon>
        <taxon>Dikarya</taxon>
        <taxon>Ascomycota</taxon>
        <taxon>Pezizomycotina</taxon>
        <taxon>Eurotiomycetes</taxon>
        <taxon>Eurotiomycetidae</taxon>
        <taxon>Eurotiales</taxon>
        <taxon>Aspergillaceae</taxon>
        <taxon>Aspergillus</taxon>
        <taxon>Aspergillus subgen. Circumdati</taxon>
    </lineage>
</organism>
<dbReference type="Gene3D" id="1.10.600.10">
    <property type="entry name" value="Farnesyl Diphosphate Synthase"/>
    <property type="match status" value="1"/>
</dbReference>
<dbReference type="PANTHER" id="PTHR35201:SF4">
    <property type="entry name" value="BETA-PINACENE SYNTHASE-RELATED"/>
    <property type="match status" value="1"/>
</dbReference>
<dbReference type="GO" id="GO:0008299">
    <property type="term" value="P:isoprenoid biosynthetic process"/>
    <property type="evidence" value="ECO:0007669"/>
    <property type="project" value="UniProtKB-ARBA"/>
</dbReference>
<evidence type="ECO:0000256" key="3">
    <source>
        <dbReference type="ARBA" id="ARBA00022842"/>
    </source>
</evidence>
<protein>
    <recommendedName>
        <fullName evidence="4">Terpene synthase</fullName>
        <ecNumber evidence="4">4.2.3.-</ecNumber>
    </recommendedName>
</protein>
<keyword evidence="4" id="KW-0456">Lyase</keyword>
<evidence type="ECO:0000313" key="6">
    <source>
        <dbReference type="Proteomes" id="UP000188318"/>
    </source>
</evidence>
<dbReference type="InterPro" id="IPR008949">
    <property type="entry name" value="Isoprenoid_synthase_dom_sf"/>
</dbReference>
<keyword evidence="4" id="KW-0479">Metal-binding</keyword>
<comment type="similarity">
    <text evidence="2 4">Belongs to the terpene synthase family.</text>
</comment>
<sequence>MASTARVDVIKRLQHETISIKGLHSAFAGWPFGVNKHLDQVRADVACTLKSRFKDHPQLQKLLQGDYGLFGATWWPGADHKELLVATYLSLWLFMWDDGILYFSCVRAPIVATSSGNGVIQSFDQRYLDNLLKGYESDQRMTFLRELRFFMDKSEIEQSVRLRTSLVTLDEFSQYRLGTSAVRVVLAINQYCHGIDLPPHVTEDPDCIALWHLTNVNICSVNDLLSVKKELAQGSAESLVPILYAELGSAQKAADQVLQIITLSIAEFDQTAERLVARHGGKSVEIARELEMFIAGCRYYCTGNLTWSLSTGRYKVDQELEEDTFTIALGGV</sequence>
<dbReference type="SUPFAM" id="SSF48576">
    <property type="entry name" value="Terpenoid synthases"/>
    <property type="match status" value="1"/>
</dbReference>
<dbReference type="VEuPathDB" id="FungiDB:ASPCADRAFT_125951"/>
<dbReference type="Pfam" id="PF19086">
    <property type="entry name" value="Terpene_syn_C_2"/>
    <property type="match status" value="1"/>
</dbReference>
<dbReference type="OMA" id="CMANWLW"/>
<dbReference type="OrthoDB" id="2861623at2759"/>
<proteinExistence type="inferred from homology"/>
<dbReference type="Proteomes" id="UP000188318">
    <property type="component" value="Unassembled WGS sequence"/>
</dbReference>
<keyword evidence="3 4" id="KW-0460">Magnesium</keyword>
<dbReference type="EMBL" id="KV907493">
    <property type="protein sequence ID" value="OOG00946.1"/>
    <property type="molecule type" value="Genomic_DNA"/>
</dbReference>
<dbReference type="GO" id="GO:0010333">
    <property type="term" value="F:terpene synthase activity"/>
    <property type="evidence" value="ECO:0007669"/>
    <property type="project" value="InterPro"/>
</dbReference>
<reference evidence="6" key="1">
    <citation type="journal article" date="2017" name="Genome Biol.">
        <title>Comparative genomics reveals high biological diversity and specific adaptations in the industrially and medically important fungal genus Aspergillus.</title>
        <authorList>
            <person name="de Vries R.P."/>
            <person name="Riley R."/>
            <person name="Wiebenga A."/>
            <person name="Aguilar-Osorio G."/>
            <person name="Amillis S."/>
            <person name="Uchima C.A."/>
            <person name="Anderluh G."/>
            <person name="Asadollahi M."/>
            <person name="Askin M."/>
            <person name="Barry K."/>
            <person name="Battaglia E."/>
            <person name="Bayram O."/>
            <person name="Benocci T."/>
            <person name="Braus-Stromeyer S.A."/>
            <person name="Caldana C."/>
            <person name="Canovas D."/>
            <person name="Cerqueira G.C."/>
            <person name="Chen F."/>
            <person name="Chen W."/>
            <person name="Choi C."/>
            <person name="Clum A."/>
            <person name="Dos Santos R.A."/>
            <person name="Damasio A.R."/>
            <person name="Diallinas G."/>
            <person name="Emri T."/>
            <person name="Fekete E."/>
            <person name="Flipphi M."/>
            <person name="Freyberg S."/>
            <person name="Gallo A."/>
            <person name="Gournas C."/>
            <person name="Habgood R."/>
            <person name="Hainaut M."/>
            <person name="Harispe M.L."/>
            <person name="Henrissat B."/>
            <person name="Hilden K.S."/>
            <person name="Hope R."/>
            <person name="Hossain A."/>
            <person name="Karabika E."/>
            <person name="Karaffa L."/>
            <person name="Karanyi Z."/>
            <person name="Krasevec N."/>
            <person name="Kuo A."/>
            <person name="Kusch H."/>
            <person name="LaButti K."/>
            <person name="Lagendijk E.L."/>
            <person name="Lapidus A."/>
            <person name="Levasseur A."/>
            <person name="Lindquist E."/>
            <person name="Lipzen A."/>
            <person name="Logrieco A.F."/>
            <person name="MacCabe A."/>
            <person name="Maekelae M.R."/>
            <person name="Malavazi I."/>
            <person name="Melin P."/>
            <person name="Meyer V."/>
            <person name="Mielnichuk N."/>
            <person name="Miskei M."/>
            <person name="Molnar A.P."/>
            <person name="Mule G."/>
            <person name="Ngan C.Y."/>
            <person name="Orejas M."/>
            <person name="Orosz E."/>
            <person name="Ouedraogo J.P."/>
            <person name="Overkamp K.M."/>
            <person name="Park H.-S."/>
            <person name="Perrone G."/>
            <person name="Piumi F."/>
            <person name="Punt P.J."/>
            <person name="Ram A.F."/>
            <person name="Ramon A."/>
            <person name="Rauscher S."/>
            <person name="Record E."/>
            <person name="Riano-Pachon D.M."/>
            <person name="Robert V."/>
            <person name="Roehrig J."/>
            <person name="Ruller R."/>
            <person name="Salamov A."/>
            <person name="Salih N.S."/>
            <person name="Samson R.A."/>
            <person name="Sandor E."/>
            <person name="Sanguinetti M."/>
            <person name="Schuetze T."/>
            <person name="Sepcic K."/>
            <person name="Shelest E."/>
            <person name="Sherlock G."/>
            <person name="Sophianopoulou V."/>
            <person name="Squina F.M."/>
            <person name="Sun H."/>
            <person name="Susca A."/>
            <person name="Todd R.B."/>
            <person name="Tsang A."/>
            <person name="Unkles S.E."/>
            <person name="van de Wiele N."/>
            <person name="van Rossen-Uffink D."/>
            <person name="Oliveira J.V."/>
            <person name="Vesth T.C."/>
            <person name="Visser J."/>
            <person name="Yu J.-H."/>
            <person name="Zhou M."/>
            <person name="Andersen M.R."/>
            <person name="Archer D.B."/>
            <person name="Baker S.E."/>
            <person name="Benoit I."/>
            <person name="Brakhage A.A."/>
            <person name="Braus G.H."/>
            <person name="Fischer R."/>
            <person name="Frisvad J.C."/>
            <person name="Goldman G.H."/>
            <person name="Houbraken J."/>
            <person name="Oakley B."/>
            <person name="Pocsi I."/>
            <person name="Scazzocchio C."/>
            <person name="Seiboth B."/>
            <person name="vanKuyk P.A."/>
            <person name="Wortman J."/>
            <person name="Dyer P.S."/>
            <person name="Grigoriev I.V."/>
        </authorList>
    </citation>
    <scope>NUCLEOTIDE SEQUENCE [LARGE SCALE GENOMIC DNA]</scope>
    <source>
        <strain evidence="6">ITEM 5010</strain>
    </source>
</reference>
<comment type="cofactor">
    <cofactor evidence="1 4">
        <name>Mg(2+)</name>
        <dbReference type="ChEBI" id="CHEBI:18420"/>
    </cofactor>
</comment>
<dbReference type="SFLD" id="SFLDG01020">
    <property type="entry name" value="Terpene_Cyclase_Like_2"/>
    <property type="match status" value="1"/>
</dbReference>